<name>A0A6A4HL11_9AGAR</name>
<protein>
    <submittedName>
        <fullName evidence="1">Uncharacterized protein</fullName>
    </submittedName>
</protein>
<evidence type="ECO:0000313" key="2">
    <source>
        <dbReference type="Proteomes" id="UP000799118"/>
    </source>
</evidence>
<dbReference type="OrthoDB" id="2896625at2759"/>
<dbReference type="Proteomes" id="UP000799118">
    <property type="component" value="Unassembled WGS sequence"/>
</dbReference>
<dbReference type="AlphaFoldDB" id="A0A6A4HL11"/>
<reference evidence="1" key="1">
    <citation type="journal article" date="2019" name="Environ. Microbiol.">
        <title>Fungal ecological strategies reflected in gene transcription - a case study of two litter decomposers.</title>
        <authorList>
            <person name="Barbi F."/>
            <person name="Kohler A."/>
            <person name="Barry K."/>
            <person name="Baskaran P."/>
            <person name="Daum C."/>
            <person name="Fauchery L."/>
            <person name="Ihrmark K."/>
            <person name="Kuo A."/>
            <person name="LaButti K."/>
            <person name="Lipzen A."/>
            <person name="Morin E."/>
            <person name="Grigoriev I.V."/>
            <person name="Henrissat B."/>
            <person name="Lindahl B."/>
            <person name="Martin F."/>
        </authorList>
    </citation>
    <scope>NUCLEOTIDE SEQUENCE</scope>
    <source>
        <strain evidence="1">JB14</strain>
    </source>
</reference>
<keyword evidence="2" id="KW-1185">Reference proteome</keyword>
<gene>
    <name evidence="1" type="ORF">BT96DRAFT_1020556</name>
</gene>
<accession>A0A6A4HL11</accession>
<evidence type="ECO:0000313" key="1">
    <source>
        <dbReference type="EMBL" id="KAE9397754.1"/>
    </source>
</evidence>
<organism evidence="1 2">
    <name type="scientific">Gymnopus androsaceus JB14</name>
    <dbReference type="NCBI Taxonomy" id="1447944"/>
    <lineage>
        <taxon>Eukaryota</taxon>
        <taxon>Fungi</taxon>
        <taxon>Dikarya</taxon>
        <taxon>Basidiomycota</taxon>
        <taxon>Agaricomycotina</taxon>
        <taxon>Agaricomycetes</taxon>
        <taxon>Agaricomycetidae</taxon>
        <taxon>Agaricales</taxon>
        <taxon>Marasmiineae</taxon>
        <taxon>Omphalotaceae</taxon>
        <taxon>Gymnopus</taxon>
    </lineage>
</organism>
<proteinExistence type="predicted"/>
<sequence>MMAKSSESLPPIPPGQEFEQERFWQAYLLGNQIVMYLAARPPTEAETFAAILQNAVVPENSAVARGRAGVLQLTKQIVATMSAIPPESALWSSHPEVLKAFEGLRRIYAEYESNSDSNLENWTKFFGGLRTELVEFMVRIGPVVEGWEEEAKQR</sequence>
<dbReference type="EMBL" id="ML769492">
    <property type="protein sequence ID" value="KAE9397754.1"/>
    <property type="molecule type" value="Genomic_DNA"/>
</dbReference>